<keyword evidence="1" id="KW-1133">Transmembrane helix</keyword>
<dbReference type="AlphaFoldDB" id="A0A1G7TYQ2"/>
<proteinExistence type="predicted"/>
<evidence type="ECO:0000256" key="1">
    <source>
        <dbReference type="SAM" id="Phobius"/>
    </source>
</evidence>
<reference evidence="3" key="1">
    <citation type="submission" date="2016-10" db="EMBL/GenBank/DDBJ databases">
        <authorList>
            <person name="Varghese N."/>
            <person name="Submissions S."/>
        </authorList>
    </citation>
    <scope>NUCLEOTIDE SEQUENCE [LARGE SCALE GENOMIC DNA]</scope>
    <source>
        <strain evidence="3">Gh-67</strain>
    </source>
</reference>
<keyword evidence="3" id="KW-1185">Reference proteome</keyword>
<sequence>MKTKYLTQIAQKSPNWLRGNWPLILLLSFVLLIIIGMAVFLFFFLTN</sequence>
<evidence type="ECO:0000313" key="3">
    <source>
        <dbReference type="Proteomes" id="UP000199705"/>
    </source>
</evidence>
<gene>
    <name evidence="2" type="ORF">SAMN05192573_103312</name>
</gene>
<accession>A0A1G7TYQ2</accession>
<protein>
    <submittedName>
        <fullName evidence="2">Uncharacterized protein</fullName>
    </submittedName>
</protein>
<dbReference type="Proteomes" id="UP000199705">
    <property type="component" value="Unassembled WGS sequence"/>
</dbReference>
<feature type="transmembrane region" description="Helical" evidence="1">
    <location>
        <begin position="21"/>
        <end position="45"/>
    </location>
</feature>
<name>A0A1G7TYQ2_9SPHI</name>
<organism evidence="2 3">
    <name type="scientific">Mucilaginibacter gossypii</name>
    <dbReference type="NCBI Taxonomy" id="551996"/>
    <lineage>
        <taxon>Bacteria</taxon>
        <taxon>Pseudomonadati</taxon>
        <taxon>Bacteroidota</taxon>
        <taxon>Sphingobacteriia</taxon>
        <taxon>Sphingobacteriales</taxon>
        <taxon>Sphingobacteriaceae</taxon>
        <taxon>Mucilaginibacter</taxon>
    </lineage>
</organism>
<evidence type="ECO:0000313" key="2">
    <source>
        <dbReference type="EMBL" id="SDG40452.1"/>
    </source>
</evidence>
<dbReference type="EMBL" id="FNCG01000003">
    <property type="protein sequence ID" value="SDG40452.1"/>
    <property type="molecule type" value="Genomic_DNA"/>
</dbReference>
<keyword evidence="1" id="KW-0472">Membrane</keyword>
<keyword evidence="1" id="KW-0812">Transmembrane</keyword>